<accession>A0A8J4PQT6</accession>
<feature type="domain" description="Deoxynucleoside kinase" evidence="1">
    <location>
        <begin position="101"/>
        <end position="281"/>
    </location>
</feature>
<organism evidence="2 3">
    <name type="scientific">Polysphondylium violaceum</name>
    <dbReference type="NCBI Taxonomy" id="133409"/>
    <lineage>
        <taxon>Eukaryota</taxon>
        <taxon>Amoebozoa</taxon>
        <taxon>Evosea</taxon>
        <taxon>Eumycetozoa</taxon>
        <taxon>Dictyostelia</taxon>
        <taxon>Dictyosteliales</taxon>
        <taxon>Dictyosteliaceae</taxon>
        <taxon>Polysphondylium</taxon>
    </lineage>
</organism>
<sequence>MTILNSIQNFGSFNNTNKQIRSEAGKVQSNSYSSSTQGSNQNADALLYVWCKGCSICNKRFPHCLNCAFTTTPINHTTVNRSNDSMVSQITTPTKKEPKLIILEGNISAGKTSLSAKLGDILGYSVFLEPITTNPYLTDFYREPSKYALVMQLWLLDQRYNTFLNAVKYALEYNSGVILDRSVYSDWVFAENCRLEGLISEKGFIEYKNQREKYLSNIPIPEVTLYLDVKPEECLKRIQTLRKRDCEQNIPLSYLKGLDSCYSDFLKEMNEKGSNVLSVDWTHFGDPNTIANEIKPFLSLPSSLSNCINKNTLSTINDLIEKQKILNKHSHFDQNKTEKEFLIKEMNDTQNNINLLNK</sequence>
<dbReference type="Proteomes" id="UP000695562">
    <property type="component" value="Unassembled WGS sequence"/>
</dbReference>
<dbReference type="Pfam" id="PF01712">
    <property type="entry name" value="dNK"/>
    <property type="match status" value="1"/>
</dbReference>
<dbReference type="InterPro" id="IPR031314">
    <property type="entry name" value="DNK_dom"/>
</dbReference>
<comment type="caution">
    <text evidence="2">The sequence shown here is derived from an EMBL/GenBank/DDBJ whole genome shotgun (WGS) entry which is preliminary data.</text>
</comment>
<dbReference type="SUPFAM" id="SSF52540">
    <property type="entry name" value="P-loop containing nucleoside triphosphate hydrolases"/>
    <property type="match status" value="1"/>
</dbReference>
<keyword evidence="3" id="KW-1185">Reference proteome</keyword>
<dbReference type="OrthoDB" id="17400at2759"/>
<dbReference type="InterPro" id="IPR027417">
    <property type="entry name" value="P-loop_NTPase"/>
</dbReference>
<evidence type="ECO:0000259" key="1">
    <source>
        <dbReference type="Pfam" id="PF01712"/>
    </source>
</evidence>
<proteinExistence type="predicted"/>
<evidence type="ECO:0000313" key="2">
    <source>
        <dbReference type="EMBL" id="KAF2072114.1"/>
    </source>
</evidence>
<name>A0A8J4PQT6_9MYCE</name>
<protein>
    <recommendedName>
        <fullName evidence="1">Deoxynucleoside kinase domain-containing protein</fullName>
    </recommendedName>
</protein>
<gene>
    <name evidence="2" type="ORF">CYY_006559</name>
</gene>
<dbReference type="GO" id="GO:0005739">
    <property type="term" value="C:mitochondrion"/>
    <property type="evidence" value="ECO:0007669"/>
    <property type="project" value="GOC"/>
</dbReference>
<dbReference type="PANTHER" id="PTHR10513:SF15">
    <property type="entry name" value="NADH DEHYDROGENASE [UBIQUINONE] 1 ALPHA SUBCOMPLEX SUBUNIT 10, MITOCHONDRIAL"/>
    <property type="match status" value="1"/>
</dbReference>
<reference evidence="2" key="1">
    <citation type="submission" date="2020-01" db="EMBL/GenBank/DDBJ databases">
        <title>Development of genomics and gene disruption for Polysphondylium violaceum indicates a role for the polyketide synthase stlB in stalk morphogenesis.</title>
        <authorList>
            <person name="Narita B."/>
            <person name="Kawabe Y."/>
            <person name="Kin K."/>
            <person name="Saito T."/>
            <person name="Gibbs R."/>
            <person name="Kuspa A."/>
            <person name="Muzny D."/>
            <person name="Queller D."/>
            <person name="Richards S."/>
            <person name="Strassman J."/>
            <person name="Sucgang R."/>
            <person name="Worley K."/>
            <person name="Schaap P."/>
        </authorList>
    </citation>
    <scope>NUCLEOTIDE SEQUENCE</scope>
    <source>
        <strain evidence="2">QSvi11</strain>
    </source>
</reference>
<dbReference type="PANTHER" id="PTHR10513">
    <property type="entry name" value="DEOXYNUCLEOSIDE KINASE"/>
    <property type="match status" value="1"/>
</dbReference>
<dbReference type="EMBL" id="AJWJ01000309">
    <property type="protein sequence ID" value="KAF2072114.1"/>
    <property type="molecule type" value="Genomic_DNA"/>
</dbReference>
<dbReference type="AlphaFoldDB" id="A0A8J4PQT6"/>
<dbReference type="InterPro" id="IPR050566">
    <property type="entry name" value="Deoxyribonucleoside_kinase"/>
</dbReference>
<evidence type="ECO:0000313" key="3">
    <source>
        <dbReference type="Proteomes" id="UP000695562"/>
    </source>
</evidence>
<dbReference type="GO" id="GO:0006120">
    <property type="term" value="P:mitochondrial electron transport, NADH to ubiquinone"/>
    <property type="evidence" value="ECO:0007669"/>
    <property type="project" value="TreeGrafter"/>
</dbReference>
<dbReference type="Gene3D" id="3.40.50.300">
    <property type="entry name" value="P-loop containing nucleotide triphosphate hydrolases"/>
    <property type="match status" value="1"/>
</dbReference>
<dbReference type="CDD" id="cd01673">
    <property type="entry name" value="dNK"/>
    <property type="match status" value="1"/>
</dbReference>